<proteinExistence type="predicted"/>
<dbReference type="Pfam" id="PF22200">
    <property type="entry name" value="ExsA_N"/>
    <property type="match status" value="1"/>
</dbReference>
<accession>A0A1I0QZG5</accession>
<dbReference type="PANTHER" id="PTHR43280:SF2">
    <property type="entry name" value="HTH-TYPE TRANSCRIPTIONAL REGULATOR EXSA"/>
    <property type="match status" value="1"/>
</dbReference>
<evidence type="ECO:0000256" key="1">
    <source>
        <dbReference type="ARBA" id="ARBA00023015"/>
    </source>
</evidence>
<dbReference type="GO" id="GO:0043565">
    <property type="term" value="F:sequence-specific DNA binding"/>
    <property type="evidence" value="ECO:0007669"/>
    <property type="project" value="InterPro"/>
</dbReference>
<evidence type="ECO:0000256" key="2">
    <source>
        <dbReference type="ARBA" id="ARBA00023125"/>
    </source>
</evidence>
<evidence type="ECO:0000313" key="6">
    <source>
        <dbReference type="Proteomes" id="UP000199469"/>
    </source>
</evidence>
<dbReference type="InterPro" id="IPR009057">
    <property type="entry name" value="Homeodomain-like_sf"/>
</dbReference>
<dbReference type="InterPro" id="IPR018060">
    <property type="entry name" value="HTH_AraC"/>
</dbReference>
<keyword evidence="1" id="KW-0805">Transcription regulation</keyword>
<evidence type="ECO:0000259" key="4">
    <source>
        <dbReference type="PROSITE" id="PS01124"/>
    </source>
</evidence>
<evidence type="ECO:0000313" key="5">
    <source>
        <dbReference type="EMBL" id="SEW33369.1"/>
    </source>
</evidence>
<dbReference type="Pfam" id="PF12833">
    <property type="entry name" value="HTH_18"/>
    <property type="match status" value="1"/>
</dbReference>
<evidence type="ECO:0000256" key="3">
    <source>
        <dbReference type="ARBA" id="ARBA00023163"/>
    </source>
</evidence>
<dbReference type="RefSeq" id="WP_065119523.1">
    <property type="nucleotide sequence ID" value="NZ_FOIU01000001.1"/>
</dbReference>
<dbReference type="PANTHER" id="PTHR43280">
    <property type="entry name" value="ARAC-FAMILY TRANSCRIPTIONAL REGULATOR"/>
    <property type="match status" value="1"/>
</dbReference>
<sequence>MIHTNIQDSCYVMESLSNEQFIADHIFLYQQSGSLIINDADKEYILNTGDFGLLRKNCLAKCTTIPTEKGDYKTITLVLDQPFLKEFIKEFRYTEELEGIEDSVVKINSSPLLINYINSLPPYFNLEGNENQVLLSLKMKEAVLLLIKTDPNLKNILFHFGKPGKIDLEAFMNRNFQFNVPLERFSYMSGRSIATFKRDFKKVFKVSPGRWLLQKRLEQAHYLITKKGKKPSEIYLEVGFEDISHFSRSFREKFGAAPVKYLQENVEKMIKFNSRKA</sequence>
<dbReference type="OrthoDB" id="4480133at2"/>
<dbReference type="SMART" id="SM00342">
    <property type="entry name" value="HTH_ARAC"/>
    <property type="match status" value="1"/>
</dbReference>
<dbReference type="PROSITE" id="PS01124">
    <property type="entry name" value="HTH_ARAC_FAMILY_2"/>
    <property type="match status" value="1"/>
</dbReference>
<gene>
    <name evidence="5" type="ORF">SAMN05421841_2396</name>
</gene>
<dbReference type="EMBL" id="FOIU01000001">
    <property type="protein sequence ID" value="SEW33369.1"/>
    <property type="molecule type" value="Genomic_DNA"/>
</dbReference>
<dbReference type="STRING" id="356305.SAMN05421841_2396"/>
<dbReference type="InterPro" id="IPR054015">
    <property type="entry name" value="ExsA-like_N"/>
</dbReference>
<keyword evidence="6" id="KW-1185">Reference proteome</keyword>
<keyword evidence="3" id="KW-0804">Transcription</keyword>
<feature type="domain" description="HTH araC/xylS-type" evidence="4">
    <location>
        <begin position="166"/>
        <end position="264"/>
    </location>
</feature>
<dbReference type="Gene3D" id="1.10.10.60">
    <property type="entry name" value="Homeodomain-like"/>
    <property type="match status" value="1"/>
</dbReference>
<organism evidence="5 6">
    <name type="scientific">Chryseobacterium wanjuense</name>
    <dbReference type="NCBI Taxonomy" id="356305"/>
    <lineage>
        <taxon>Bacteria</taxon>
        <taxon>Pseudomonadati</taxon>
        <taxon>Bacteroidota</taxon>
        <taxon>Flavobacteriia</taxon>
        <taxon>Flavobacteriales</taxon>
        <taxon>Weeksellaceae</taxon>
        <taxon>Chryseobacterium group</taxon>
        <taxon>Chryseobacterium</taxon>
    </lineage>
</organism>
<dbReference type="GO" id="GO:0003700">
    <property type="term" value="F:DNA-binding transcription factor activity"/>
    <property type="evidence" value="ECO:0007669"/>
    <property type="project" value="InterPro"/>
</dbReference>
<protein>
    <submittedName>
        <fullName evidence="5">AraC-type DNA-binding protein</fullName>
    </submittedName>
</protein>
<reference evidence="6" key="1">
    <citation type="submission" date="2016-10" db="EMBL/GenBank/DDBJ databases">
        <authorList>
            <person name="Varghese N."/>
            <person name="Submissions S."/>
        </authorList>
    </citation>
    <scope>NUCLEOTIDE SEQUENCE [LARGE SCALE GENOMIC DNA]</scope>
    <source>
        <strain evidence="6">DSM 17724</strain>
    </source>
</reference>
<dbReference type="AlphaFoldDB" id="A0A1I0QZG5"/>
<dbReference type="Proteomes" id="UP000199469">
    <property type="component" value="Unassembled WGS sequence"/>
</dbReference>
<keyword evidence="2 5" id="KW-0238">DNA-binding</keyword>
<dbReference type="SUPFAM" id="SSF46689">
    <property type="entry name" value="Homeodomain-like"/>
    <property type="match status" value="1"/>
</dbReference>
<name>A0A1I0QZG5_9FLAO</name>